<keyword evidence="4" id="KW-1185">Reference proteome</keyword>
<dbReference type="AlphaFoldDB" id="A0A367FCI8"/>
<accession>A0A367FCI8</accession>
<evidence type="ECO:0008006" key="5">
    <source>
        <dbReference type="Google" id="ProtNLM"/>
    </source>
</evidence>
<evidence type="ECO:0000256" key="2">
    <source>
        <dbReference type="SAM" id="Phobius"/>
    </source>
</evidence>
<evidence type="ECO:0000313" key="3">
    <source>
        <dbReference type="EMBL" id="RCG27300.1"/>
    </source>
</evidence>
<protein>
    <recommendedName>
        <fullName evidence="5">Gram-positive cocci surface proteins LPxTG domain-containing protein</fullName>
    </recommendedName>
</protein>
<name>A0A367FCI8_9ACTN</name>
<gene>
    <name evidence="3" type="ORF">DQ384_26675</name>
</gene>
<evidence type="ECO:0000256" key="1">
    <source>
        <dbReference type="SAM" id="MobiDB-lite"/>
    </source>
</evidence>
<reference evidence="3 4" key="1">
    <citation type="submission" date="2018-06" db="EMBL/GenBank/DDBJ databases">
        <title>Sphaerisporangium craniellae sp. nov., isolated from a marine sponge in the South China Sea.</title>
        <authorList>
            <person name="Li L."/>
        </authorList>
    </citation>
    <scope>NUCLEOTIDE SEQUENCE [LARGE SCALE GENOMIC DNA]</scope>
    <source>
        <strain evidence="3 4">CCTCC AA 208026</strain>
    </source>
</reference>
<dbReference type="EMBL" id="QOIL01000016">
    <property type="protein sequence ID" value="RCG27300.1"/>
    <property type="molecule type" value="Genomic_DNA"/>
</dbReference>
<dbReference type="RefSeq" id="WP_114031640.1">
    <property type="nucleotide sequence ID" value="NZ_QOIL01000016.1"/>
</dbReference>
<feature type="transmembrane region" description="Helical" evidence="2">
    <location>
        <begin position="166"/>
        <end position="187"/>
    </location>
</feature>
<feature type="compositionally biased region" description="Gly residues" evidence="1">
    <location>
        <begin position="86"/>
        <end position="98"/>
    </location>
</feature>
<keyword evidence="2" id="KW-0472">Membrane</keyword>
<evidence type="ECO:0000313" key="4">
    <source>
        <dbReference type="Proteomes" id="UP000253094"/>
    </source>
</evidence>
<sequence length="195" mass="19001">MMGRRFTPFLLGVEPAIALVFCAGLATSPAEPAPAPERTPSSSTEVSVRVLPPKGDPPPSGREPATPVDPKGGPAGVVAVEEPAGESGGGVTVSGGGTFEYTEGANDSHGGGEDSRAGHGTGPAGAEQPGGVSTGGTAPVQPGAPARPGGPAPGRLPFTGADPATLVITLVGGAATLLGGAVLIRLATRRRRPRP</sequence>
<organism evidence="3 4">
    <name type="scientific">Sphaerisporangium album</name>
    <dbReference type="NCBI Taxonomy" id="509200"/>
    <lineage>
        <taxon>Bacteria</taxon>
        <taxon>Bacillati</taxon>
        <taxon>Actinomycetota</taxon>
        <taxon>Actinomycetes</taxon>
        <taxon>Streptosporangiales</taxon>
        <taxon>Streptosporangiaceae</taxon>
        <taxon>Sphaerisporangium</taxon>
    </lineage>
</organism>
<proteinExistence type="predicted"/>
<dbReference type="Proteomes" id="UP000253094">
    <property type="component" value="Unassembled WGS sequence"/>
</dbReference>
<feature type="compositionally biased region" description="Low complexity" evidence="1">
    <location>
        <begin position="138"/>
        <end position="157"/>
    </location>
</feature>
<feature type="region of interest" description="Disordered" evidence="1">
    <location>
        <begin position="30"/>
        <end position="158"/>
    </location>
</feature>
<keyword evidence="2" id="KW-1133">Transmembrane helix</keyword>
<keyword evidence="2" id="KW-0812">Transmembrane</keyword>
<comment type="caution">
    <text evidence="3">The sequence shown here is derived from an EMBL/GenBank/DDBJ whole genome shotgun (WGS) entry which is preliminary data.</text>
</comment>